<comment type="subcellular location">
    <subcellularLocation>
        <location evidence="1">Membrane</location>
        <topology evidence="1">Multi-pass membrane protein</topology>
    </subcellularLocation>
</comment>
<feature type="transmembrane region" description="Helical" evidence="5">
    <location>
        <begin position="130"/>
        <end position="152"/>
    </location>
</feature>
<dbReference type="Proteomes" id="UP000315344">
    <property type="component" value="Unassembled WGS sequence"/>
</dbReference>
<feature type="transmembrane region" description="Helical" evidence="5">
    <location>
        <begin position="44"/>
        <end position="64"/>
    </location>
</feature>
<evidence type="ECO:0000259" key="6">
    <source>
        <dbReference type="Pfam" id="PF04932"/>
    </source>
</evidence>
<sequence>MRTLALPEGPLHDAPVTAGRVWRLDLVLVCITVFLSPLNYLRASFGYITLGDAFAMLTLLLMLVQKRLPLYPFGNATAGWLIGVLMMTGGLILGSAMNGNLVNGLVVVGQYCFSLLLLPVLVLQRDRDEVILLIKVFVLSMIVVMLHGAYAVSYTPEDLRFVSRNGRLAGLVERENATAALAAMSITFTLWLYFVGEIRGWLLPFLLAPLAWGLLLTGSNSGFMLAAIGIICLALFSGALGVLLRLVIAVAVLGVVVHLWGHLFLPEIFLERVFGALESGDVSEAGTFDDRVALMREAFALTRNTILLGLGADQYRVISAYDAPVHNAYLLLLAEGGLVSLMGHFVLVMTAIYLAFPVWHRQETRWFGVLTLTIVTMFAFAQMGITHYYGRFWIMPWLLAISASVAAGMVRAR</sequence>
<feature type="transmembrane region" description="Helical" evidence="5">
    <location>
        <begin position="177"/>
        <end position="194"/>
    </location>
</feature>
<feature type="transmembrane region" description="Helical" evidence="5">
    <location>
        <begin position="391"/>
        <end position="410"/>
    </location>
</feature>
<organism evidence="7 8">
    <name type="scientific">Paracoccus denitrificans</name>
    <dbReference type="NCBI Taxonomy" id="266"/>
    <lineage>
        <taxon>Bacteria</taxon>
        <taxon>Pseudomonadati</taxon>
        <taxon>Pseudomonadota</taxon>
        <taxon>Alphaproteobacteria</taxon>
        <taxon>Rhodobacterales</taxon>
        <taxon>Paracoccaceae</taxon>
        <taxon>Paracoccus</taxon>
    </lineage>
</organism>
<dbReference type="EMBL" id="VAFL01000006">
    <property type="protein sequence ID" value="TKW66614.1"/>
    <property type="molecule type" value="Genomic_DNA"/>
</dbReference>
<evidence type="ECO:0000256" key="4">
    <source>
        <dbReference type="ARBA" id="ARBA00023136"/>
    </source>
</evidence>
<dbReference type="InterPro" id="IPR007016">
    <property type="entry name" value="O-antigen_ligase-rel_domated"/>
</dbReference>
<comment type="caution">
    <text evidence="7">The sequence shown here is derived from an EMBL/GenBank/DDBJ whole genome shotgun (WGS) entry which is preliminary data.</text>
</comment>
<name>A0A533I850_PARDE</name>
<accession>A0A533I850</accession>
<keyword evidence="4 5" id="KW-0472">Membrane</keyword>
<keyword evidence="3 5" id="KW-1133">Transmembrane helix</keyword>
<protein>
    <recommendedName>
        <fullName evidence="6">O-antigen ligase-related domain-containing protein</fullName>
    </recommendedName>
</protein>
<proteinExistence type="predicted"/>
<dbReference type="AlphaFoldDB" id="A0A533I850"/>
<feature type="transmembrane region" description="Helical" evidence="5">
    <location>
        <begin position="366"/>
        <end position="385"/>
    </location>
</feature>
<evidence type="ECO:0000256" key="2">
    <source>
        <dbReference type="ARBA" id="ARBA00022692"/>
    </source>
</evidence>
<feature type="transmembrane region" description="Helical" evidence="5">
    <location>
        <begin position="329"/>
        <end position="354"/>
    </location>
</feature>
<feature type="transmembrane region" description="Helical" evidence="5">
    <location>
        <begin position="223"/>
        <end position="241"/>
    </location>
</feature>
<feature type="transmembrane region" description="Helical" evidence="5">
    <location>
        <begin position="201"/>
        <end position="217"/>
    </location>
</feature>
<dbReference type="GO" id="GO:0016020">
    <property type="term" value="C:membrane"/>
    <property type="evidence" value="ECO:0007669"/>
    <property type="project" value="UniProtKB-SubCell"/>
</dbReference>
<gene>
    <name evidence="7" type="ORF">DI616_08935</name>
</gene>
<evidence type="ECO:0000313" key="8">
    <source>
        <dbReference type="Proteomes" id="UP000315344"/>
    </source>
</evidence>
<dbReference type="PANTHER" id="PTHR37422:SF13">
    <property type="entry name" value="LIPOPOLYSACCHARIDE BIOSYNTHESIS PROTEIN PA4999-RELATED"/>
    <property type="match status" value="1"/>
</dbReference>
<evidence type="ECO:0000256" key="3">
    <source>
        <dbReference type="ARBA" id="ARBA00022989"/>
    </source>
</evidence>
<feature type="transmembrane region" description="Helical" evidence="5">
    <location>
        <begin position="246"/>
        <end position="265"/>
    </location>
</feature>
<evidence type="ECO:0000313" key="7">
    <source>
        <dbReference type="EMBL" id="TKW66614.1"/>
    </source>
</evidence>
<dbReference type="Pfam" id="PF04932">
    <property type="entry name" value="Wzy_C"/>
    <property type="match status" value="1"/>
</dbReference>
<evidence type="ECO:0000256" key="5">
    <source>
        <dbReference type="SAM" id="Phobius"/>
    </source>
</evidence>
<feature type="domain" description="O-antigen ligase-related" evidence="6">
    <location>
        <begin position="206"/>
        <end position="342"/>
    </location>
</feature>
<keyword evidence="2 5" id="KW-0812">Transmembrane</keyword>
<evidence type="ECO:0000256" key="1">
    <source>
        <dbReference type="ARBA" id="ARBA00004141"/>
    </source>
</evidence>
<reference evidence="7 8" key="1">
    <citation type="journal article" date="2017" name="Nat. Commun.">
        <title>In situ click chemistry generation of cyclooxygenase-2 inhibitors.</title>
        <authorList>
            <person name="Bhardwaj A."/>
            <person name="Kaur J."/>
            <person name="Wuest M."/>
            <person name="Wuest F."/>
        </authorList>
    </citation>
    <scope>NUCLEOTIDE SEQUENCE [LARGE SCALE GENOMIC DNA]</scope>
    <source>
        <strain evidence="7">S2_012_000_R3_94</strain>
    </source>
</reference>
<feature type="transmembrane region" description="Helical" evidence="5">
    <location>
        <begin position="102"/>
        <end position="123"/>
    </location>
</feature>
<dbReference type="PANTHER" id="PTHR37422">
    <property type="entry name" value="TEICHURONIC ACID BIOSYNTHESIS PROTEIN TUAE"/>
    <property type="match status" value="1"/>
</dbReference>
<dbReference type="InterPro" id="IPR051533">
    <property type="entry name" value="WaaL-like"/>
</dbReference>
<feature type="transmembrane region" description="Helical" evidence="5">
    <location>
        <begin position="76"/>
        <end position="96"/>
    </location>
</feature>